<dbReference type="PANTHER" id="PTHR30055:SF238">
    <property type="entry name" value="MYCOFACTOCIN BIOSYNTHESIS TRANSCRIPTIONAL REGULATOR MFTR-RELATED"/>
    <property type="match status" value="1"/>
</dbReference>
<proteinExistence type="predicted"/>
<protein>
    <submittedName>
        <fullName evidence="6">Transcriptional regulator, TetR family</fullName>
    </submittedName>
</protein>
<dbReference type="PROSITE" id="PS50977">
    <property type="entry name" value="HTH_TETR_2"/>
    <property type="match status" value="1"/>
</dbReference>
<dbReference type="GO" id="GO:0000976">
    <property type="term" value="F:transcription cis-regulatory region binding"/>
    <property type="evidence" value="ECO:0007669"/>
    <property type="project" value="TreeGrafter"/>
</dbReference>
<dbReference type="InterPro" id="IPR050109">
    <property type="entry name" value="HTH-type_TetR-like_transc_reg"/>
</dbReference>
<dbReference type="InterPro" id="IPR041347">
    <property type="entry name" value="MftR_C"/>
</dbReference>
<reference evidence="6 7" key="1">
    <citation type="submission" date="2016-10" db="EMBL/GenBank/DDBJ databases">
        <authorList>
            <person name="de Groot N.N."/>
        </authorList>
    </citation>
    <scope>NUCLEOTIDE SEQUENCE [LARGE SCALE GENOMIC DNA]</scope>
    <source>
        <strain evidence="6 7">DSM 44637</strain>
    </source>
</reference>
<dbReference type="GO" id="GO:0003700">
    <property type="term" value="F:DNA-binding transcription factor activity"/>
    <property type="evidence" value="ECO:0007669"/>
    <property type="project" value="TreeGrafter"/>
</dbReference>
<dbReference type="Gene3D" id="1.10.357.10">
    <property type="entry name" value="Tetracycline Repressor, domain 2"/>
    <property type="match status" value="1"/>
</dbReference>
<dbReference type="InterPro" id="IPR001647">
    <property type="entry name" value="HTH_TetR"/>
</dbReference>
<sequence length="201" mass="22347">MADQRPLGLRERKKLDTRKALSDAAVALMYERGPDNVVREDIAERAGVSLRTFSNYFATKYDAVAYRQEHRIRLSAELLRNRPADEPLWTALAEALIEPLRADGVPYGQPASDQLSAVQAWSATPEMRTALARVETGDLVKAIAERTGTQVGELYPRLVSDVAIAAMTTVLNRFLDESLEKTVPATLREVFARISRGLPPR</sequence>
<dbReference type="Gene3D" id="1.10.10.60">
    <property type="entry name" value="Homeodomain-like"/>
    <property type="match status" value="1"/>
</dbReference>
<evidence type="ECO:0000256" key="2">
    <source>
        <dbReference type="ARBA" id="ARBA00023125"/>
    </source>
</evidence>
<dbReference type="Pfam" id="PF00440">
    <property type="entry name" value="TetR_N"/>
    <property type="match status" value="1"/>
</dbReference>
<evidence type="ECO:0000259" key="5">
    <source>
        <dbReference type="PROSITE" id="PS50977"/>
    </source>
</evidence>
<evidence type="ECO:0000256" key="4">
    <source>
        <dbReference type="PROSITE-ProRule" id="PRU00335"/>
    </source>
</evidence>
<dbReference type="PANTHER" id="PTHR30055">
    <property type="entry name" value="HTH-TYPE TRANSCRIPTIONAL REGULATOR RUTR"/>
    <property type="match status" value="1"/>
</dbReference>
<dbReference type="STRING" id="112413.SAMN05421854_103564"/>
<dbReference type="Pfam" id="PF17754">
    <property type="entry name" value="TetR_C_14"/>
    <property type="match status" value="1"/>
</dbReference>
<dbReference type="EMBL" id="FOWC01000003">
    <property type="protein sequence ID" value="SFO95847.1"/>
    <property type="molecule type" value="Genomic_DNA"/>
</dbReference>
<keyword evidence="1" id="KW-0805">Transcription regulation</keyword>
<feature type="domain" description="HTH tetR-type" evidence="5">
    <location>
        <begin position="15"/>
        <end position="75"/>
    </location>
</feature>
<evidence type="ECO:0000313" key="6">
    <source>
        <dbReference type="EMBL" id="SFO95847.1"/>
    </source>
</evidence>
<gene>
    <name evidence="6" type="ORF">SAMN05421854_103564</name>
</gene>
<dbReference type="AlphaFoldDB" id="A0A1I5LF61"/>
<feature type="DNA-binding region" description="H-T-H motif" evidence="4">
    <location>
        <begin position="38"/>
        <end position="57"/>
    </location>
</feature>
<evidence type="ECO:0000256" key="1">
    <source>
        <dbReference type="ARBA" id="ARBA00023015"/>
    </source>
</evidence>
<keyword evidence="2 4" id="KW-0238">DNA-binding</keyword>
<dbReference type="SUPFAM" id="SSF46689">
    <property type="entry name" value="Homeodomain-like"/>
    <property type="match status" value="1"/>
</dbReference>
<evidence type="ECO:0000256" key="3">
    <source>
        <dbReference type="ARBA" id="ARBA00023163"/>
    </source>
</evidence>
<dbReference type="InterPro" id="IPR009057">
    <property type="entry name" value="Homeodomain-like_sf"/>
</dbReference>
<evidence type="ECO:0000313" key="7">
    <source>
        <dbReference type="Proteomes" id="UP000199137"/>
    </source>
</evidence>
<accession>A0A1I5LF61</accession>
<keyword evidence="3" id="KW-0804">Transcription</keyword>
<dbReference type="RefSeq" id="WP_167545342.1">
    <property type="nucleotide sequence ID" value="NZ_FOWC01000003.1"/>
</dbReference>
<dbReference type="Proteomes" id="UP000199137">
    <property type="component" value="Unassembled WGS sequence"/>
</dbReference>
<name>A0A1I5LF61_9PSEU</name>
<organism evidence="6 7">
    <name type="scientific">Amycolatopsis rubida</name>
    <dbReference type="NCBI Taxonomy" id="112413"/>
    <lineage>
        <taxon>Bacteria</taxon>
        <taxon>Bacillati</taxon>
        <taxon>Actinomycetota</taxon>
        <taxon>Actinomycetes</taxon>
        <taxon>Pseudonocardiales</taxon>
        <taxon>Pseudonocardiaceae</taxon>
        <taxon>Amycolatopsis</taxon>
    </lineage>
</organism>